<protein>
    <recommendedName>
        <fullName evidence="7">Solute carrier family 40 member</fullName>
    </recommendedName>
</protein>
<name>A0A8S1E5J1_9PELO</name>
<reference evidence="8 9" key="1">
    <citation type="submission" date="2020-04" db="EMBL/GenBank/DDBJ databases">
        <authorList>
            <person name="Laetsch R D."/>
            <person name="Stevens L."/>
            <person name="Kumar S."/>
            <person name="Blaxter L. M."/>
        </authorList>
    </citation>
    <scope>NUCLEOTIDE SEQUENCE [LARGE SCALE GENOMIC DNA]</scope>
</reference>
<evidence type="ECO:0000256" key="6">
    <source>
        <dbReference type="ARBA" id="ARBA00023136"/>
    </source>
</evidence>
<gene>
    <name evidence="8" type="ORF">CBOVIS_LOCUS530</name>
</gene>
<dbReference type="OrthoDB" id="648861at2759"/>
<feature type="transmembrane region" description="Helical" evidence="7">
    <location>
        <begin position="331"/>
        <end position="356"/>
    </location>
</feature>
<comment type="similarity">
    <text evidence="2 7">Belongs to the ferroportin (FP) (TC 2.A.100) family. SLC40A subfamily.</text>
</comment>
<feature type="transmembrane region" description="Helical" evidence="7">
    <location>
        <begin position="37"/>
        <end position="62"/>
    </location>
</feature>
<organism evidence="8 9">
    <name type="scientific">Caenorhabditis bovis</name>
    <dbReference type="NCBI Taxonomy" id="2654633"/>
    <lineage>
        <taxon>Eukaryota</taxon>
        <taxon>Metazoa</taxon>
        <taxon>Ecdysozoa</taxon>
        <taxon>Nematoda</taxon>
        <taxon>Chromadorea</taxon>
        <taxon>Rhabditida</taxon>
        <taxon>Rhabditina</taxon>
        <taxon>Rhabditomorpha</taxon>
        <taxon>Rhabditoidea</taxon>
        <taxon>Rhabditidae</taxon>
        <taxon>Peloderinae</taxon>
        <taxon>Caenorhabditis</taxon>
    </lineage>
</organism>
<keyword evidence="9" id="KW-1185">Reference proteome</keyword>
<keyword evidence="3 7" id="KW-0813">Transport</keyword>
<feature type="transmembrane region" description="Helical" evidence="7">
    <location>
        <begin position="191"/>
        <end position="212"/>
    </location>
</feature>
<evidence type="ECO:0000256" key="3">
    <source>
        <dbReference type="ARBA" id="ARBA00022448"/>
    </source>
</evidence>
<feature type="transmembrane region" description="Helical" evidence="7">
    <location>
        <begin position="224"/>
        <end position="246"/>
    </location>
</feature>
<comment type="caution">
    <text evidence="7">Lacks conserved residue(s) required for the propagation of feature annotation.</text>
</comment>
<feature type="transmembrane region" description="Helical" evidence="7">
    <location>
        <begin position="68"/>
        <end position="87"/>
    </location>
</feature>
<dbReference type="EMBL" id="CADEPM010000001">
    <property type="protein sequence ID" value="CAB3397062.1"/>
    <property type="molecule type" value="Genomic_DNA"/>
</dbReference>
<evidence type="ECO:0000256" key="2">
    <source>
        <dbReference type="ARBA" id="ARBA00006279"/>
    </source>
</evidence>
<dbReference type="AlphaFoldDB" id="A0A8S1E5J1"/>
<dbReference type="GO" id="GO:0005381">
    <property type="term" value="F:iron ion transmembrane transporter activity"/>
    <property type="evidence" value="ECO:0007669"/>
    <property type="project" value="UniProtKB-UniRule"/>
</dbReference>
<dbReference type="InterPro" id="IPR009716">
    <property type="entry name" value="Ferroportin-1"/>
</dbReference>
<accession>A0A8S1E5J1</accession>
<dbReference type="SUPFAM" id="SSF103473">
    <property type="entry name" value="MFS general substrate transporter"/>
    <property type="match status" value="1"/>
</dbReference>
<evidence type="ECO:0000256" key="5">
    <source>
        <dbReference type="ARBA" id="ARBA00022989"/>
    </source>
</evidence>
<dbReference type="Pfam" id="PF06963">
    <property type="entry name" value="FPN1"/>
    <property type="match status" value="2"/>
</dbReference>
<keyword evidence="6 7" id="KW-0472">Membrane</keyword>
<feature type="transmembrane region" description="Helical" evidence="7">
    <location>
        <begin position="395"/>
        <end position="419"/>
    </location>
</feature>
<evidence type="ECO:0000256" key="1">
    <source>
        <dbReference type="ARBA" id="ARBA00004141"/>
    </source>
</evidence>
<feature type="transmembrane region" description="Helical" evidence="7">
    <location>
        <begin position="368"/>
        <end position="389"/>
    </location>
</feature>
<evidence type="ECO:0000256" key="4">
    <source>
        <dbReference type="ARBA" id="ARBA00022692"/>
    </source>
</evidence>
<evidence type="ECO:0000256" key="7">
    <source>
        <dbReference type="RuleBase" id="RU365065"/>
    </source>
</evidence>
<feature type="transmembrane region" description="Helical" evidence="7">
    <location>
        <begin position="258"/>
        <end position="277"/>
    </location>
</feature>
<evidence type="ECO:0000313" key="8">
    <source>
        <dbReference type="EMBL" id="CAB3397062.1"/>
    </source>
</evidence>
<dbReference type="Proteomes" id="UP000494206">
    <property type="component" value="Unassembled WGS sequence"/>
</dbReference>
<evidence type="ECO:0000313" key="9">
    <source>
        <dbReference type="Proteomes" id="UP000494206"/>
    </source>
</evidence>
<dbReference type="PANTHER" id="PTHR11660">
    <property type="entry name" value="SOLUTE CARRIER FAMILY 40 MEMBER"/>
    <property type="match status" value="1"/>
</dbReference>
<proteinExistence type="inferred from homology"/>
<comment type="caution">
    <text evidence="8">The sequence shown here is derived from an EMBL/GenBank/DDBJ whole genome shotgun (WGS) entry which is preliminary data.</text>
</comment>
<keyword evidence="7" id="KW-0406">Ion transport</keyword>
<keyword evidence="4 7" id="KW-0812">Transmembrane</keyword>
<dbReference type="InterPro" id="IPR036259">
    <property type="entry name" value="MFS_trans_sf"/>
</dbReference>
<dbReference type="PANTHER" id="PTHR11660:SF69">
    <property type="entry name" value="SOLUTE CARRIER FAMILY 40 MEMBER"/>
    <property type="match status" value="1"/>
</dbReference>
<sequence length="438" mass="48023">MGGMRIVSLEQLFEGTMQMSLSGYLGKVFDGFSRKRAILTVVPINNFTICLAAGLILTCLSIDPGSPLFIVCLVLSMVTCAVNRLFLNAEKFIVSKDWIVVLGDDSTLSNMNAIFTSLDQFANVISPLVTGALVTLLDIRMTVLIFGIVSTNNNECLHTKKRDEEKDEFLKSSTEDTSNQGVISTYWRQSVFPAAVGMALLFMTVLGFDGLAVGYGSSAGLPEYLIGAFRSYGSVAGILGAFSYAFFEKRYSVATSGVLGLIVQQIFIILAVVSIWLPGSPMNLSGYFGNFTIQGWWHDMAHAFDGQNTTNTNPNIDWKHFTSDGVSLDSIFVFLIAIASARYGLWCLDLAITHLMQVNVPEKQRNTVFGVHNALCQTFSVLKDLLVIILPLPATFGLCIMISYGFVTVGHAFFIFYLFKSKLISTVGRRLSKLSMDS</sequence>
<dbReference type="GO" id="GO:0016020">
    <property type="term" value="C:membrane"/>
    <property type="evidence" value="ECO:0007669"/>
    <property type="project" value="UniProtKB-SubCell"/>
</dbReference>
<comment type="function">
    <text evidence="7">May be involved in iron transport and iron homeostasis.</text>
</comment>
<comment type="subcellular location">
    <subcellularLocation>
        <location evidence="1 7">Membrane</location>
        <topology evidence="1 7">Multi-pass membrane protein</topology>
    </subcellularLocation>
</comment>
<keyword evidence="5 7" id="KW-1133">Transmembrane helix</keyword>